<reference evidence="2 3" key="1">
    <citation type="journal article" date="2012" name="J. Bacteriol.">
        <title>Genome sequence of benzo(a)pyrene-degrading bacterium Novosphingobium pentaromativorans US6-1.</title>
        <authorList>
            <person name="Luo Y.R."/>
            <person name="Kang S.G."/>
            <person name="Kim S.J."/>
            <person name="Kim M.R."/>
            <person name="Li N."/>
            <person name="Lee J.H."/>
            <person name="Kwon K.K."/>
        </authorList>
    </citation>
    <scope>NUCLEOTIDE SEQUENCE [LARGE SCALE GENOMIC DNA]</scope>
    <source>
        <strain evidence="2 3">US6-1</strain>
    </source>
</reference>
<dbReference type="eggNOG" id="COG0463">
    <property type="taxonomic scope" value="Bacteria"/>
</dbReference>
<dbReference type="eggNOG" id="COG1215">
    <property type="taxonomic scope" value="Bacteria"/>
</dbReference>
<dbReference type="EMBL" id="AGFM01000013">
    <property type="protein sequence ID" value="EHJ61936.1"/>
    <property type="molecule type" value="Genomic_DNA"/>
</dbReference>
<dbReference type="PATRIC" id="fig|1088721.3.peg.1087"/>
<feature type="domain" description="Glycosyltransferase 2-like" evidence="1">
    <location>
        <begin position="5"/>
        <end position="102"/>
    </location>
</feature>
<dbReference type="PANTHER" id="PTHR43685:SF14">
    <property type="entry name" value="GLYCOSYLTRANSFERASE 2-LIKE DOMAIN-CONTAINING PROTEIN"/>
    <property type="match status" value="1"/>
</dbReference>
<dbReference type="STRING" id="1088721.JI59_14585"/>
<dbReference type="AlphaFoldDB" id="G6E9T1"/>
<dbReference type="CDD" id="cd00761">
    <property type="entry name" value="Glyco_tranf_GTA_type"/>
    <property type="match status" value="2"/>
</dbReference>
<dbReference type="GO" id="GO:0016740">
    <property type="term" value="F:transferase activity"/>
    <property type="evidence" value="ECO:0007669"/>
    <property type="project" value="UniProtKB-KW"/>
</dbReference>
<dbReference type="RefSeq" id="WP_007012017.1">
    <property type="nucleotide sequence ID" value="NZ_AGFM01000013.1"/>
</dbReference>
<feature type="domain" description="Glycosyltransferase 2-like" evidence="1">
    <location>
        <begin position="346"/>
        <end position="507"/>
    </location>
</feature>
<dbReference type="PANTHER" id="PTHR43685">
    <property type="entry name" value="GLYCOSYLTRANSFERASE"/>
    <property type="match status" value="1"/>
</dbReference>
<keyword evidence="3" id="KW-1185">Reference proteome</keyword>
<evidence type="ECO:0000259" key="1">
    <source>
        <dbReference type="Pfam" id="PF00535"/>
    </source>
</evidence>
<keyword evidence="2" id="KW-0808">Transferase</keyword>
<sequence>MSAVSVIIPARDAEDTLARTLDSLLAQEMHDWHAVIVNDGSSDATGAIAGRYCDRDPRLAMVETGGLGLAAARNEGLRHARGNALFFIDSDDWIAPDHLKWLSIGLERDQAADASFCGYLRVTPAGKGFMPRFDPAIAVDPVGTFSRRNPLAPHGVLLRRDPVERLGGFDTAFRTCEDWDMWQRLALSGCAFVPIRDLHARYRLRPGSLSTDLVQLFGDAQRVIARGCFEAGLSAEAASTSFAWFELWCAAVAAGQGRAWRNDLRDFPQIALGPRDVASAARMILEAFCSGACRTPGELVPHWPQVSVSLAHLLQGRIAAQSQHSVVDAVAQMLGIVPGRLTELVSVVIPAYKADGFIAETLQSVMTQSHRALEIVVVDDGSPDATAAQVLKFAAEDPRIALMQQDNAGVAAARNRGWKCAASDLIAFVDADDLWAPTKIERQLAALKAAGERAGLAYTWYARIDEEGRVTSLSHRPRAEGDVLHAIMHGNFVGNGSAALMTREALEYAGGFDSSLHERGAQGCEDLAIYFRIAEKFRFALVPEPLTGYRVMDGNMSSDMLRMLRSFDLVAAEMAARYPQYRREILKGRKFYLEWSLLAAAERGDFRSMVKLLPEFLAQAPFAALGVLLTRVPRALVRGRRQRFSGGSRRRQGHVPVRFVIGSCEEGYGQGS</sequence>
<comment type="caution">
    <text evidence="2">The sequence shown here is derived from an EMBL/GenBank/DDBJ whole genome shotgun (WGS) entry which is preliminary data.</text>
</comment>
<evidence type="ECO:0000313" key="2">
    <source>
        <dbReference type="EMBL" id="EHJ61936.1"/>
    </source>
</evidence>
<dbReference type="Gene3D" id="3.90.550.10">
    <property type="entry name" value="Spore Coat Polysaccharide Biosynthesis Protein SpsA, Chain A"/>
    <property type="match status" value="2"/>
</dbReference>
<gene>
    <name evidence="2" type="ORF">NSU_1102</name>
</gene>
<dbReference type="SUPFAM" id="SSF53448">
    <property type="entry name" value="Nucleotide-diphospho-sugar transferases"/>
    <property type="match status" value="2"/>
</dbReference>
<name>G6E9T1_9SPHN</name>
<proteinExistence type="predicted"/>
<dbReference type="InterPro" id="IPR029044">
    <property type="entry name" value="Nucleotide-diphossugar_trans"/>
</dbReference>
<organism evidence="2 3">
    <name type="scientific">Novosphingobium pentaromativorans US6-1</name>
    <dbReference type="NCBI Taxonomy" id="1088721"/>
    <lineage>
        <taxon>Bacteria</taxon>
        <taxon>Pseudomonadati</taxon>
        <taxon>Pseudomonadota</taxon>
        <taxon>Alphaproteobacteria</taxon>
        <taxon>Sphingomonadales</taxon>
        <taxon>Sphingomonadaceae</taxon>
        <taxon>Novosphingobium</taxon>
    </lineage>
</organism>
<dbReference type="Pfam" id="PF00535">
    <property type="entry name" value="Glycos_transf_2"/>
    <property type="match status" value="2"/>
</dbReference>
<protein>
    <submittedName>
        <fullName evidence="2">Glycosyl transferase family 2</fullName>
    </submittedName>
</protein>
<accession>G6E9T1</accession>
<evidence type="ECO:0000313" key="3">
    <source>
        <dbReference type="Proteomes" id="UP000004030"/>
    </source>
</evidence>
<dbReference type="InterPro" id="IPR001173">
    <property type="entry name" value="Glyco_trans_2-like"/>
</dbReference>
<dbReference type="InterPro" id="IPR050834">
    <property type="entry name" value="Glycosyltransf_2"/>
</dbReference>
<dbReference type="Proteomes" id="UP000004030">
    <property type="component" value="Unassembled WGS sequence"/>
</dbReference>